<dbReference type="Proteomes" id="UP000542125">
    <property type="component" value="Unassembled WGS sequence"/>
</dbReference>
<evidence type="ECO:0000313" key="3">
    <source>
        <dbReference type="EMBL" id="NYE81874.1"/>
    </source>
</evidence>
<keyword evidence="3" id="KW-0675">Receptor</keyword>
<evidence type="ECO:0000256" key="2">
    <source>
        <dbReference type="SAM" id="SignalP"/>
    </source>
</evidence>
<keyword evidence="2" id="KW-0732">Signal</keyword>
<comment type="similarity">
    <text evidence="1">Belongs to the UPF0065 (bug) family.</text>
</comment>
<comment type="caution">
    <text evidence="3">The sequence shown here is derived from an EMBL/GenBank/DDBJ whole genome shotgun (WGS) entry which is preliminary data.</text>
</comment>
<dbReference type="InterPro" id="IPR042100">
    <property type="entry name" value="Bug_dom1"/>
</dbReference>
<dbReference type="CDD" id="cd13578">
    <property type="entry name" value="PBP2_Bug27"/>
    <property type="match status" value="1"/>
</dbReference>
<proteinExistence type="inferred from homology"/>
<dbReference type="Gene3D" id="3.40.190.10">
    <property type="entry name" value="Periplasmic binding protein-like II"/>
    <property type="match status" value="1"/>
</dbReference>
<name>A0A7Y9IT81_9BURK</name>
<dbReference type="InterPro" id="IPR005064">
    <property type="entry name" value="BUG"/>
</dbReference>
<gene>
    <name evidence="3" type="ORF">FHW18_001145</name>
</gene>
<dbReference type="AlphaFoldDB" id="A0A7Y9IT81"/>
<evidence type="ECO:0000256" key="1">
    <source>
        <dbReference type="ARBA" id="ARBA00006987"/>
    </source>
</evidence>
<organism evidence="3 4">
    <name type="scientific">Pigmentiphaga litoralis</name>
    <dbReference type="NCBI Taxonomy" id="516702"/>
    <lineage>
        <taxon>Bacteria</taxon>
        <taxon>Pseudomonadati</taxon>
        <taxon>Pseudomonadota</taxon>
        <taxon>Betaproteobacteria</taxon>
        <taxon>Burkholderiales</taxon>
        <taxon>Alcaligenaceae</taxon>
        <taxon>Pigmentiphaga</taxon>
    </lineage>
</organism>
<evidence type="ECO:0000313" key="4">
    <source>
        <dbReference type="Proteomes" id="UP000542125"/>
    </source>
</evidence>
<dbReference type="RefSeq" id="WP_179584225.1">
    <property type="nucleotide sequence ID" value="NZ_JACBYR010000001.1"/>
</dbReference>
<dbReference type="Pfam" id="PF03401">
    <property type="entry name" value="TctC"/>
    <property type="match status" value="1"/>
</dbReference>
<dbReference type="EMBL" id="JACBYR010000001">
    <property type="protein sequence ID" value="NYE81874.1"/>
    <property type="molecule type" value="Genomic_DNA"/>
</dbReference>
<sequence>MLRHRLTLLAACCAVSFAASNPALADDYPTKAVKLVVGYTPGGPNDIMARALAAELNLGQTVYIENRGGASGNIAAEMVARAPADGYTLMMETSSGAANATLYRKLNYDLRKDFTHIAFVAAYPLVLVVHPSVPATNVKELLALAKAKPGALNYASGGSGGGAHLATELFKTMAGIDMMHIPYNGTSPGLLGVVGGQAQVMFAAVSAAMPHVQSGRLRALGVTGSTRTASEPDIPTIAEAGVPGYEVLGWLGLGAPAGLPPAITEKLNAAVARAVRSPRMTEYMVKEGWQPMVMTPAEYTTFSNQEIEKWGKVVTDSGARVD</sequence>
<dbReference type="PANTHER" id="PTHR42928">
    <property type="entry name" value="TRICARBOXYLATE-BINDING PROTEIN"/>
    <property type="match status" value="1"/>
</dbReference>
<feature type="signal peptide" evidence="2">
    <location>
        <begin position="1"/>
        <end position="25"/>
    </location>
</feature>
<feature type="chain" id="PRO_5030846541" evidence="2">
    <location>
        <begin position="26"/>
        <end position="322"/>
    </location>
</feature>
<accession>A0A7Y9IT81</accession>
<reference evidence="3 4" key="1">
    <citation type="submission" date="2020-07" db="EMBL/GenBank/DDBJ databases">
        <title>Genomic Encyclopedia of Type Strains, Phase IV (KMG-V): Genome sequencing to study the core and pangenomes of soil and plant-associated prokaryotes.</title>
        <authorList>
            <person name="Whitman W."/>
        </authorList>
    </citation>
    <scope>NUCLEOTIDE SEQUENCE [LARGE SCALE GENOMIC DNA]</scope>
    <source>
        <strain evidence="3 4">SAS40</strain>
    </source>
</reference>
<protein>
    <submittedName>
        <fullName evidence="3">Tripartite-type tricarboxylate transporter receptor subunit TctC</fullName>
    </submittedName>
</protein>
<keyword evidence="4" id="KW-1185">Reference proteome</keyword>
<dbReference type="PANTHER" id="PTHR42928:SF5">
    <property type="entry name" value="BLR1237 PROTEIN"/>
    <property type="match status" value="1"/>
</dbReference>
<dbReference type="SUPFAM" id="SSF53850">
    <property type="entry name" value="Periplasmic binding protein-like II"/>
    <property type="match status" value="1"/>
</dbReference>
<dbReference type="Gene3D" id="3.40.190.150">
    <property type="entry name" value="Bordetella uptake gene, domain 1"/>
    <property type="match status" value="1"/>
</dbReference>
<dbReference type="PIRSF" id="PIRSF017082">
    <property type="entry name" value="YflP"/>
    <property type="match status" value="1"/>
</dbReference>